<feature type="compositionally biased region" description="Pro residues" evidence="1">
    <location>
        <begin position="782"/>
        <end position="798"/>
    </location>
</feature>
<organism evidence="2 3">
    <name type="scientific">Aplysia californica</name>
    <name type="common">California sea hare</name>
    <dbReference type="NCBI Taxonomy" id="6500"/>
    <lineage>
        <taxon>Eukaryota</taxon>
        <taxon>Metazoa</taxon>
        <taxon>Spiralia</taxon>
        <taxon>Lophotrochozoa</taxon>
        <taxon>Mollusca</taxon>
        <taxon>Gastropoda</taxon>
        <taxon>Heterobranchia</taxon>
        <taxon>Euthyneura</taxon>
        <taxon>Tectipleura</taxon>
        <taxon>Aplysiida</taxon>
        <taxon>Aplysioidea</taxon>
        <taxon>Aplysiidae</taxon>
        <taxon>Aplysia</taxon>
    </lineage>
</organism>
<feature type="compositionally biased region" description="Low complexity" evidence="1">
    <location>
        <begin position="684"/>
        <end position="703"/>
    </location>
</feature>
<sequence length="862" mass="90037">MAQSVSCDPRAEVVAASRHRSGSVKLDNNVEAQPPLSPTPADHVTPAAPAHNAHHAATAAGSAQFINIRGKFEDTGGGGGPKSSSGPFGPNVSKMKERFQHGGRGTEDGHSSSSSASSSSSSHLQTSSSGRPLSGDSGERSPDSKRKKTVGAAPADSPGLAPALDPRRRSSSSATAADLAPPLARQPVVSPPMSPSHQSAGRSFSPGGGEAKRKKAPDSLKPLDVMVDAPVSPTEPALLEVTSHVQRFNYTRALFARMEEQTRREREKVGVSVPRRKVSPNRHTPTSSSPMLSPSAVSPVQETKKFPSAKDQQAAKRSSLSSDITASFSSGVAASMPSQPNDSLKRNRAQRAAAEEARRKSQSESGANSAVQQDSATDAVDSASYEQVLRPKRQQTKGTLGRDDSVGDRRGMYFSETVDSPRANGLDKSSDPVSATVMTGGDLNTPADEDVVDTSSSSSSLLSSSPPPFLPHCSRLEHSTRPSARLRGLRAGTAGTSASTTATVTAPSTSSTHSQQPRGGRDSDSASSTAGSGSGVTRRPRKTVPSDSGGATDAPALSAEEEAKKRLSREEIEAALERADTYLATLGSPDDTKGEKAAKERESRRSQSHAASAATRRRFLYGDEADPPSMSSSTSSLSSSSAGRAEAKQPEQQNQQHDVDSAKAAVSTHPEPASSTESKFIPEATAAAAVISSSSSSLASSPPTTSPPASPVKSSAYVQLRSQAPSTAPDLPPPSYHEATEPPPYHEATSSSSILFSQKMEKQQRQQQQQQGPSSSSSPFAKPVPIPRRAAPPPPLPEKPAKASTRVVETVPPPAPELGSAESELAHSVGSRRGVVVTRSNCVDDLIMPEEHMQRHDEDDDG</sequence>
<feature type="compositionally biased region" description="Basic and acidic residues" evidence="1">
    <location>
        <begin position="561"/>
        <end position="580"/>
    </location>
</feature>
<evidence type="ECO:0000313" key="2">
    <source>
        <dbReference type="Proteomes" id="UP000694888"/>
    </source>
</evidence>
<dbReference type="Proteomes" id="UP000694888">
    <property type="component" value="Unplaced"/>
</dbReference>
<gene>
    <name evidence="3" type="primary">LOC101846253</name>
</gene>
<feature type="compositionally biased region" description="Basic and acidic residues" evidence="1">
    <location>
        <begin position="353"/>
        <end position="362"/>
    </location>
</feature>
<dbReference type="RefSeq" id="XP_005110488.2">
    <property type="nucleotide sequence ID" value="XM_005110431.3"/>
</dbReference>
<evidence type="ECO:0000256" key="1">
    <source>
        <dbReference type="SAM" id="MobiDB-lite"/>
    </source>
</evidence>
<accession>A0ABM0K7C6</accession>
<feature type="compositionally biased region" description="Basic and acidic residues" evidence="1">
    <location>
        <begin position="94"/>
        <end position="110"/>
    </location>
</feature>
<feature type="compositionally biased region" description="Low complexity" evidence="1">
    <location>
        <begin position="765"/>
        <end position="781"/>
    </location>
</feature>
<feature type="compositionally biased region" description="Low complexity" evidence="1">
    <location>
        <begin position="491"/>
        <end position="512"/>
    </location>
</feature>
<feature type="compositionally biased region" description="Polar residues" evidence="1">
    <location>
        <begin position="315"/>
        <end position="342"/>
    </location>
</feature>
<feature type="compositionally biased region" description="Basic and acidic residues" evidence="1">
    <location>
        <begin position="258"/>
        <end position="269"/>
    </location>
</feature>
<feature type="region of interest" description="Disordered" evidence="1">
    <location>
        <begin position="258"/>
        <end position="832"/>
    </location>
</feature>
<proteinExistence type="predicted"/>
<protein>
    <submittedName>
        <fullName evidence="3">Platelet binding protein GspB</fullName>
    </submittedName>
</protein>
<evidence type="ECO:0000313" key="3">
    <source>
        <dbReference type="RefSeq" id="XP_005110488.2"/>
    </source>
</evidence>
<feature type="compositionally biased region" description="Basic and acidic residues" evidence="1">
    <location>
        <begin position="400"/>
        <end position="411"/>
    </location>
</feature>
<feature type="compositionally biased region" description="Low complexity" evidence="1">
    <location>
        <begin position="45"/>
        <end position="60"/>
    </location>
</feature>
<feature type="compositionally biased region" description="Low complexity" evidence="1">
    <location>
        <begin position="629"/>
        <end position="641"/>
    </location>
</feature>
<name>A0ABM0K7C6_APLCA</name>
<feature type="compositionally biased region" description="Low complexity" evidence="1">
    <location>
        <begin position="525"/>
        <end position="537"/>
    </location>
</feature>
<feature type="region of interest" description="Disordered" evidence="1">
    <location>
        <begin position="1"/>
        <end position="223"/>
    </location>
</feature>
<keyword evidence="2" id="KW-1185">Reference proteome</keyword>
<feature type="compositionally biased region" description="Polar residues" evidence="1">
    <location>
        <begin position="366"/>
        <end position="376"/>
    </location>
</feature>
<feature type="compositionally biased region" description="Low complexity" evidence="1">
    <location>
        <begin position="285"/>
        <end position="299"/>
    </location>
</feature>
<reference evidence="3" key="1">
    <citation type="submission" date="2025-08" db="UniProtKB">
        <authorList>
            <consortium name="RefSeq"/>
        </authorList>
    </citation>
    <scope>IDENTIFICATION</scope>
</reference>
<feature type="compositionally biased region" description="Low complexity" evidence="1">
    <location>
        <begin position="111"/>
        <end position="129"/>
    </location>
</feature>
<dbReference type="GeneID" id="101846253"/>
<feature type="compositionally biased region" description="Low complexity" evidence="1">
    <location>
        <begin position="455"/>
        <end position="464"/>
    </location>
</feature>
<feature type="compositionally biased region" description="Low complexity" evidence="1">
    <location>
        <begin position="171"/>
        <end position="185"/>
    </location>
</feature>
<feature type="compositionally biased region" description="Pro residues" evidence="1">
    <location>
        <begin position="730"/>
        <end position="745"/>
    </location>
</feature>
<feature type="compositionally biased region" description="Basic and acidic residues" evidence="1">
    <location>
        <begin position="590"/>
        <end position="605"/>
    </location>
</feature>